<sequence>MSGEDQVTHLPRALQKFFGVVLGLEWPEASEGGLKALSGAWADVADSLEVFGEQIGSGTAQLDEALDGALGEAMTRVLRGDVEGGVDALVAGSRDLAKAAKTAAADVQKTKIMLIAMAALALATVISLLWSLVFAWMVPAVEAAAQVGLRLLLRELAARISALTVRDVGAAIVRAGIDAAKFGAIGGAFMGGLDGGIQAGQIAAGVRDEFDLESLKGSVIGGVVGGAVAGVAHSAARGVVAGLSASTRAQLPGYVRALGHLGYAGGQMVSTTVGNPLVNIATGSRGNVWDGLIGSASRADGVHGGGAGKTADVKPVGELSIPDGLTFSVDAPEGERAAEKGVESASDGGSSVAADESAQSSAVSGAAARESRAGAGDAVAKSAGGGVRVVSEDSPRAGAQVPSTAPSEVTSAARATGTVAAGETRSAAAVIPGAWLPGHVPSGAGPKLSAAVGATGHAGPAGTRSRAESWSTAPAGLRAADSVRLASSFAPDALPPAPAQRSVLEVESWRHSPASDAPWFSPAAEPLRSGDWEHLRDAAEVRTVHTELFDPARGGTAGPGLAAGFEQLVRYDVRRMEVRPGQFVQEFTVRLRLDDSAVGPSARGEVEAGLPARVDRLWNRGFRLPGGDQFHLRVDFVGRNDPAHADVALVPTAGAAGSDQVRWRVGDAAVLSHEVAHFVGLVDEYADAQRVFLADGGGRVQRDDGPMGTAIHREAHVKPRHLWQVERTLVDQLGPVRSWNPVRTTAGLPDLTERTTDGLAPLERAFDRAVLVEAVAEAVAAPPGPAALVSQLTDHIAQLRRHLAAMPDGFETTLRDRLDVWERSAEVLRTTPEEAVDTSRLTPQVDGLEQLVQQVRDARLTFVNTALSEARAEVGAGGNPLAWHPGGVPGGVTARPDARFGFEIEFVFPTPGPIGEELERGGFLDWAGGAKFDVPEHTAAEGKWKLVEEPGDVDGAELVSPVMRGGPDTWREVSDVLDVVRRRRDAGAVPDPGGVGGHINLSFDRPLSRADAWALSALGKAFEGVLFWLGNRTGPDAGHRVVQVVGPNPLPPSLESFTAGHSFEQLNHSKYVALNFAHLEENGPGERVEFRFWAGSLDPEVWQANAEISGAMLQAATDPSIRPRLDALLRDPFVLGAPGRPDAEAFWSTKLLDFMELLPLSPDAQRTLIQRAALSRPWSASKQSDVQWRSRTITRDRVELFPGPGVSTANAVSVVRSIRPHDSAHLIALALAPDGLGVRLWDGTTEPLDKFLQVMRSRRIGERDAGDEAALPPNWLGLAVAGGAQVLAQRLADARKMPVLATAGEVRVGTDGDLVTTTERGEGEWIEFRHGEDPLPTGQDSFTNALAVAQVQDPVRSQEITAPAAVTRYEAPDIDGHHTLVSYLPDEAVRSTGVQNWLGSTEHGQRLFGRRADEDTSPQTRIAPWAAALDNGRARPRFVLVQAKDDRIVFGSGNDVVEVDLADAARRLASDARLQPDPGSAVVAPLVLLVHDDGTGAASVGERLTHELLSAGGWRETYHHQGPFEIDSTGVLTLESGGTFAEGPPLTPDQVRWHSDGRLYDFTLQADPGDAGTLRAAVPGLGTDTIDLIVTTHGGAGHAVLRRADGALVELDGARTGRLLLEIPQFRQRLADPALPVIVSGGGTGVHAGHGGLAFDLAGAFHAANHFNPVHALGREADGSPVSALVSGLREGDLALREIEGRDGAQVGMLVRRPGDDQVFRHIADWAGRFTNADFSSYFDARGQWHQSPWEDPPALVFAHVDETGYAAWRADGAPVSLTTGELAGVLGGEDAFRDLLGPAGESRGSAQISMPIVLVPVGGTVANPHRLAAELAQALVPHGYARSVFVPDGVLHLSPAGLAVDGGGFVRAELPEPSPDQIVSHPLPGTGPTAYGQFFPRELVDRAEMARSGRGYSSQRVYFSSDADGVETPHLIPAPNRTWVVDGHGAENAGMLVSMSTGRPHRLGDQLDLHGPAAAAAIAGSRLFQRHHGARPTDLLMLLCSYDRPFPDGGPTAAQALRDAWDRGVSPLRSLVASNMDASASLAGALIAEDGGHFTDLVRPGAQPIPLADFAVSGTYRADGLDEVPALARTVARAAAWRRINGAPQPVLRVFGLGADHAGVLAEFGTAFDAERAQLARFEIPVNRADVQLENGGPRHGTVAEVEFSASNLGALALARRGRQQVRDAFAALDPGLRDRPAGSARGFVPMPPDTAPSLGGPLVLTDRAGESNLACYVSEDLRDQLNVSAWTWSTGHSKRVLSVRDSGGLATEWPADWASTVDDGRTSPRFVVLQATPGGFAVNLGEGSIRDLTPEETAHLLLSDHQPGGVLAPLVVLADDPDPLRDKPETEELVEHLIALGGWREIYHHQGEFAFESSGVPALTEDGHISAGPDPVPGDLVWRQDGATFDFTAGGETPRSTGLVGDDRPTVVLAVTGGQGHALVGRPGGRPVELDGARLGRVLLSLPEFRDQLADPGARLVITTDHAQVHNGRGGFGHDLAGALHADGRFNDVHVLPRNASPVLVSGLRDGDVRTKVVLDGNGAPAAILVRSPDDEHVLAELDEWAKGRGSDLTGGGVRTPWPVAPGLVVARPGEDGFQALRSDGHRVSLPAAELAGVLGDGPGLRDLLGPGQAEAEGRQAKPVLLVAAGGQNRLADATGFAAGLVSVGFARPVYVAEGELTFTAGGIEASGGRFSRAEAPEPAADRYLGYPWPDTGLGVRGQFFPSSAFDATHMAGFATSSTGGRTYLSTHESGETAHLHPGPKQTWSVLGHGSRSSGLIAALGTSRPHGRGDAVFLDAAASARLIHGTEVFRRGHATSEVNLMVLACNYGAERADGGSHAADLARAWSSERFPLRSLLAPTAKADLYHGGKVVVRDGGHFAEFAGHNGSPVPLADLAETGTYRVQAGNPAYPGSLGAIAELARRTARGAAWRSIRSAPRPSVRITGYGSTTAEATGAAERAGEAFLRSFDDEAERMKGYDVPGDRGVEPQVLTEITPEAGGRPPVVEVTFPRAELGREALSEGNWQEIQDVFVNLDPEARTGVLDATEPRMSEEPSTPAAVRELTDSGGVGLLAFATTGTQGQVRLANWTRFSEHSHRALWLTGHDNLEVVPRWKSVFDGTRTPPRFLVLEFADGAFRYTAEDGSDAVATTRQMAALVAGNDRFRQPGAGGALAPTVLLVATTATAPMSELVDSLHALAGWRPTWTYQGQFRFSSRGNIQVLDVDGLGEGPGAHPPVRVGDEGFVVDGPESVSAPEARYGAAVRDISQQYQDNPPLVVFANTAETHALVTMPDGSRVEFGGADLGRALAADPRFRAGLDEGRPVVLVGDDAGKRADHGGVGFDLAGVLHRRGHFQDVLATTSGRLAVVSGLRDGDVSVARLSGVDGRPAGVFVRFPGDENFLRQARNWAAGSGSDSSPMPVLMRPSEDGYQALRSDGAPLRLSLRELAWQLGDIALLREVLAPRDRTSPAPLRLVPLGGRHGEAHPADDFAAGILDRGYARDVLATRAEVPWQGSRGPVIELDAYEPAGPVTPGPERLLSYPVLGPGGEVRGQIFPTTTFEAARWSASAGNAVGRRTYHSQGDRPYLLPVSSTWLVQTHGDGQGLSATLRTGRPGQFGDVVKVDGEAAARALAGSRLFARHHPPGPARLLLTSCEVAGAGVSPAARLWDAWREGRSPLEALVAADSEVLTADDGTLLTYDRGHFTDMVSGRTEPVPLQDLAAEVIAPVSVPAAGTDRFVVAEKIAVRVARAGAWRKAGGLGLPVVDVVGAGPDAATALAEFAKAFTGEARYLARADLPIALTDIDVRVHPDAGLAAHRLSRRAGDAVTISVALPQGDVGGRALATRDPATIDAAFGALDPARRTGVPVDARGLSDLAVEPLRNLDGVAIGAAFLVASEAVRAQAAFGKSTGTRTYTAAVHHDERGFRLPRRSGGEVVVGTGDMIRVLAGLDAARFGDWRGGAVLQFASCRLGAPEYAPRLSALAALARGAGFGGRVWGPEGRLELTPSGRLRELPDGEPPSDGATVLGTPEPRVARWTDAHGRESLLSFATSTAHKNVGAENWRLISEHSHQALQLLGPASAKTRPGWAAAFDGIRTPPRFALLEFAGGAFRYTGADGADATANVRQMAGLMAAHDGFRQPDAHGTQPPVVLLIADHSAAARPSLAAELAEAVQALTGWRPMWTYHGALQVMSSGQIRIEDARGIETGPAANPPLRADDAGFVVDGPEPVAALKKRYATAFRDVFRRHEDNPPLAVFANTAETHAVVILPDGSRVEIGGADLGRALVADPTFRAELDEGRPVVLVGDDAGKRADHGGFGFELAGVLHRHGYFQDVYAAAGEQGFAVVSGLRDGDVAIEPLAGADGSPVGVFVRFPGDADFLRQAREWAAGDAELVRGGGVAPPVSVLMRPAARGFEALRSDGTPLRLSLGELARQVGDTGLLRDALAARDRAFDARRMTPTPLRLVPLAGKLEDAKPAERFAEGVLARGYSREVLATTSAVPWNGSRGPGIGAKAYYRAERPTPAQDQLVTYPVIGSDGVVRGQFFPMATHDAAEWYVLAGRRAEQRVYFTADGTRSAIDGDHSYLLPASSTWHVQAHGSVKGLNAALRSGRPYQTGDVVGLDGAVAVSALAGGRLFGQHHLAAPARLLLFSCSQAMSEGKADSPATRLRDAWRRTGQPLDALVAAQNTAWHIAGGGLVTERGSHFVDVTQQGDPVPLRDLALEVAAPVSVASRGADRFAGVRRTAVLLARAGAWRKVRGVGMPEVEIAGFGPNAGEEAARTEREFDKEFRREADRLARADLHVEAADITRVVHPGADRSVAAQRIRSLGHRLSHRTHDVAALTVTLPPGDVGARALGSGDERAIDAAFAALDPARRSGPAPAGDGAVFHAARAALATGGRAVDFHPGGIPGGISSGPDARFGFEVEVQLGQAAVERVSENAQQQELVDRTGDSGLSDPSMELTGNRWHFVEESSDPNGAEMVSPLYTAEADPWGETGRMLALLRDEGARADEMGGHVNISFAGRTPPSDYAWLVHLVKAFGATWFRLGNPPGSPVQRDLWAAGPNPWPPAPEAVRAPADVRQLSLGKFDAVNLQHVHGQDALDRVEFRLWSGSLDPGVWQIRTELSLAALRAAGDPARHERIRAAMADPDLLWDPDGPVPDDATRWARLQSLLDLLQLAPAARVQAVQLYATTRPWEPTGSNDENKRLLSFESPGNGLVYPGPAESARAAIERARTLPRFAGVSVVAADLAAGTVRLWDGSERPYAEFARMIGHRLNELDGERKLVLLADGAGALASVLSEVVDARVLAPAAGVVTLADGRTLSAGLTRAADGTAWPDPAGWVLYEHGGETARFAEADLVDAVAAARLSDRVRVVRR</sequence>
<reference evidence="5" key="1">
    <citation type="journal article" date="2019" name="Int. J. Syst. Evol. Microbiol.">
        <title>The Global Catalogue of Microorganisms (GCM) 10K type strain sequencing project: providing services to taxonomists for standard genome sequencing and annotation.</title>
        <authorList>
            <consortium name="The Broad Institute Genomics Platform"/>
            <consortium name="The Broad Institute Genome Sequencing Center for Infectious Disease"/>
            <person name="Wu L."/>
            <person name="Ma J."/>
        </authorList>
    </citation>
    <scope>NUCLEOTIDE SEQUENCE [LARGE SCALE GENOMIC DNA]</scope>
    <source>
        <strain evidence="5">CGMCC 4.7367</strain>
    </source>
</reference>
<feature type="region of interest" description="Disordered" evidence="1">
    <location>
        <begin position="451"/>
        <end position="473"/>
    </location>
</feature>
<feature type="region of interest" description="Disordered" evidence="1">
    <location>
        <begin position="4008"/>
        <end position="4029"/>
    </location>
</feature>
<keyword evidence="5" id="KW-1185">Reference proteome</keyword>
<proteinExistence type="predicted"/>
<evidence type="ECO:0000313" key="5">
    <source>
        <dbReference type="Proteomes" id="UP000605568"/>
    </source>
</evidence>
<comment type="caution">
    <text evidence="4">The sequence shown here is derived from an EMBL/GenBank/DDBJ whole genome shotgun (WGS) entry which is preliminary data.</text>
</comment>
<dbReference type="InterPro" id="IPR057746">
    <property type="entry name" value="CpnT-like_N"/>
</dbReference>
<organism evidence="4 5">
    <name type="scientific">Lentzea cavernae</name>
    <dbReference type="NCBI Taxonomy" id="2020703"/>
    <lineage>
        <taxon>Bacteria</taxon>
        <taxon>Bacillati</taxon>
        <taxon>Actinomycetota</taxon>
        <taxon>Actinomycetes</taxon>
        <taxon>Pseudonocardiales</taxon>
        <taxon>Pseudonocardiaceae</taxon>
        <taxon>Lentzea</taxon>
    </lineage>
</organism>
<feature type="region of interest" description="Disordered" evidence="1">
    <location>
        <begin position="322"/>
        <end position="412"/>
    </location>
</feature>
<name>A0ABQ3MQT0_9PSEU</name>
<keyword evidence="2" id="KW-1133">Transmembrane helix</keyword>
<keyword evidence="2" id="KW-0812">Transmembrane</keyword>
<dbReference type="Proteomes" id="UP000605568">
    <property type="component" value="Unassembled WGS sequence"/>
</dbReference>
<evidence type="ECO:0000259" key="3">
    <source>
        <dbReference type="Pfam" id="PF25547"/>
    </source>
</evidence>
<feature type="domain" description="Outer membrane channel protein CpnT-like N-terminal" evidence="3">
    <location>
        <begin position="11"/>
        <end position="139"/>
    </location>
</feature>
<dbReference type="RefSeq" id="WP_191304095.1">
    <property type="nucleotide sequence ID" value="NZ_BNAR01000016.1"/>
</dbReference>
<feature type="compositionally biased region" description="Polar residues" evidence="1">
    <location>
        <begin position="401"/>
        <end position="410"/>
    </location>
</feature>
<evidence type="ECO:0000256" key="2">
    <source>
        <dbReference type="SAM" id="Phobius"/>
    </source>
</evidence>
<evidence type="ECO:0000313" key="4">
    <source>
        <dbReference type="EMBL" id="GHH56452.1"/>
    </source>
</evidence>
<protein>
    <recommendedName>
        <fullName evidence="3">Outer membrane channel protein CpnT-like N-terminal domain-containing protein</fullName>
    </recommendedName>
</protein>
<keyword evidence="2" id="KW-0472">Membrane</keyword>
<dbReference type="Pfam" id="PF25547">
    <property type="entry name" value="WXG100_2"/>
    <property type="match status" value="1"/>
</dbReference>
<feature type="compositionally biased region" description="Basic and acidic residues" evidence="1">
    <location>
        <begin position="333"/>
        <end position="342"/>
    </location>
</feature>
<evidence type="ECO:0000256" key="1">
    <source>
        <dbReference type="SAM" id="MobiDB-lite"/>
    </source>
</evidence>
<feature type="region of interest" description="Disordered" evidence="1">
    <location>
        <begin position="4941"/>
        <end position="4960"/>
    </location>
</feature>
<gene>
    <name evidence="4" type="ORF">GCM10017774_74520</name>
</gene>
<feature type="compositionally biased region" description="Low complexity" evidence="1">
    <location>
        <begin position="343"/>
        <end position="378"/>
    </location>
</feature>
<feature type="transmembrane region" description="Helical" evidence="2">
    <location>
        <begin position="112"/>
        <end position="137"/>
    </location>
</feature>
<dbReference type="EMBL" id="BNAR01000016">
    <property type="protein sequence ID" value="GHH56452.1"/>
    <property type="molecule type" value="Genomic_DNA"/>
</dbReference>
<accession>A0ABQ3MQT0</accession>